<name>A0AAD9GD69_BABDI</name>
<dbReference type="Proteomes" id="UP001195914">
    <property type="component" value="Unassembled WGS sequence"/>
</dbReference>
<keyword evidence="1" id="KW-1133">Transmembrane helix</keyword>
<protein>
    <submittedName>
        <fullName evidence="2">Membrane protein</fullName>
    </submittedName>
</protein>
<gene>
    <name evidence="2" type="ORF">X943_002286</name>
</gene>
<reference evidence="2" key="1">
    <citation type="journal article" date="2014" name="Nucleic Acids Res.">
        <title>The evolutionary dynamics of variant antigen genes in Babesia reveal a history of genomic innovation underlying host-parasite interaction.</title>
        <authorList>
            <person name="Jackson A.P."/>
            <person name="Otto T.D."/>
            <person name="Darby A."/>
            <person name="Ramaprasad A."/>
            <person name="Xia D."/>
            <person name="Echaide I.E."/>
            <person name="Farber M."/>
            <person name="Gahlot S."/>
            <person name="Gamble J."/>
            <person name="Gupta D."/>
            <person name="Gupta Y."/>
            <person name="Jackson L."/>
            <person name="Malandrin L."/>
            <person name="Malas T.B."/>
            <person name="Moussa E."/>
            <person name="Nair M."/>
            <person name="Reid A.J."/>
            <person name="Sanders M."/>
            <person name="Sharma J."/>
            <person name="Tracey A."/>
            <person name="Quail M.A."/>
            <person name="Weir W."/>
            <person name="Wastling J.M."/>
            <person name="Hall N."/>
            <person name="Willadsen P."/>
            <person name="Lingelbach K."/>
            <person name="Shiels B."/>
            <person name="Tait A."/>
            <person name="Berriman M."/>
            <person name="Allred D.R."/>
            <person name="Pain A."/>
        </authorList>
    </citation>
    <scope>NUCLEOTIDE SEQUENCE</scope>
    <source>
        <strain evidence="2">1802A</strain>
    </source>
</reference>
<sequence length="169" mass="19060">MKTRGLFVMNLLLLLGMVSGMAIARMSQIRTHRRDDAVSLLQQPVTADTVIEKQTKDNKPEPLNLIFSPTAQQVSDEDNKLLELMESGLHNLRDSVSILTKLIHLLPEDEKRAMFTVDKQDYSVNDMLDSLNQLIIDGEKQQRIMIQGTAEILHKLALPNPKSQATQQS</sequence>
<keyword evidence="1" id="KW-0812">Transmembrane</keyword>
<comment type="caution">
    <text evidence="2">The sequence shown here is derived from an EMBL/GenBank/DDBJ whole genome shotgun (WGS) entry which is preliminary data.</text>
</comment>
<evidence type="ECO:0000256" key="1">
    <source>
        <dbReference type="SAM" id="Phobius"/>
    </source>
</evidence>
<organism evidence="2 3">
    <name type="scientific">Babesia divergens</name>
    <dbReference type="NCBI Taxonomy" id="32595"/>
    <lineage>
        <taxon>Eukaryota</taxon>
        <taxon>Sar</taxon>
        <taxon>Alveolata</taxon>
        <taxon>Apicomplexa</taxon>
        <taxon>Aconoidasida</taxon>
        <taxon>Piroplasmida</taxon>
        <taxon>Babesiidae</taxon>
        <taxon>Babesia</taxon>
    </lineage>
</organism>
<evidence type="ECO:0000313" key="3">
    <source>
        <dbReference type="Proteomes" id="UP001195914"/>
    </source>
</evidence>
<keyword evidence="3" id="KW-1185">Reference proteome</keyword>
<keyword evidence="1" id="KW-0472">Membrane</keyword>
<accession>A0AAD9GD69</accession>
<dbReference type="AlphaFoldDB" id="A0AAD9GD69"/>
<evidence type="ECO:0000313" key="2">
    <source>
        <dbReference type="EMBL" id="KAK1936235.1"/>
    </source>
</evidence>
<proteinExistence type="predicted"/>
<feature type="transmembrane region" description="Helical" evidence="1">
    <location>
        <begin position="6"/>
        <end position="24"/>
    </location>
</feature>
<reference evidence="2" key="2">
    <citation type="submission" date="2021-05" db="EMBL/GenBank/DDBJ databases">
        <authorList>
            <person name="Pain A."/>
        </authorList>
    </citation>
    <scope>NUCLEOTIDE SEQUENCE</scope>
    <source>
        <strain evidence="2">1802A</strain>
    </source>
</reference>
<dbReference type="EMBL" id="JAHBMH010000044">
    <property type="protein sequence ID" value="KAK1936235.1"/>
    <property type="molecule type" value="Genomic_DNA"/>
</dbReference>